<dbReference type="EMBL" id="BAAARV010000021">
    <property type="protein sequence ID" value="GAA2342164.1"/>
    <property type="molecule type" value="Genomic_DNA"/>
</dbReference>
<proteinExistence type="predicted"/>
<protein>
    <submittedName>
        <fullName evidence="1">Uncharacterized protein</fullName>
    </submittedName>
</protein>
<evidence type="ECO:0000313" key="1">
    <source>
        <dbReference type="EMBL" id="GAA2342164.1"/>
    </source>
</evidence>
<keyword evidence="2" id="KW-1185">Reference proteome</keyword>
<name>A0ABN3G1A7_9ACTN</name>
<evidence type="ECO:0000313" key="2">
    <source>
        <dbReference type="Proteomes" id="UP001501444"/>
    </source>
</evidence>
<accession>A0ABN3G1A7</accession>
<dbReference type="Proteomes" id="UP001501444">
    <property type="component" value="Unassembled WGS sequence"/>
</dbReference>
<sequence length="68" mass="7191">MGLTAANSRSLTPKTLRSTCPGRVAGTTELILGGGEGHMDSLSIHVRVPRKVAVQVIVLVVWIIVLTL</sequence>
<reference evidence="1 2" key="1">
    <citation type="journal article" date="2019" name="Int. J. Syst. Evol. Microbiol.">
        <title>The Global Catalogue of Microorganisms (GCM) 10K type strain sequencing project: providing services to taxonomists for standard genome sequencing and annotation.</title>
        <authorList>
            <consortium name="The Broad Institute Genomics Platform"/>
            <consortium name="The Broad Institute Genome Sequencing Center for Infectious Disease"/>
            <person name="Wu L."/>
            <person name="Ma J."/>
        </authorList>
    </citation>
    <scope>NUCLEOTIDE SEQUENCE [LARGE SCALE GENOMIC DNA]</scope>
    <source>
        <strain evidence="1 2">JCM 3272</strain>
    </source>
</reference>
<comment type="caution">
    <text evidence="1">The sequence shown here is derived from an EMBL/GenBank/DDBJ whole genome shotgun (WGS) entry which is preliminary data.</text>
</comment>
<gene>
    <name evidence="1" type="ORF">GCM10010170_026150</name>
</gene>
<organism evidence="1 2">
    <name type="scientific">Dactylosporangium salmoneum</name>
    <dbReference type="NCBI Taxonomy" id="53361"/>
    <lineage>
        <taxon>Bacteria</taxon>
        <taxon>Bacillati</taxon>
        <taxon>Actinomycetota</taxon>
        <taxon>Actinomycetes</taxon>
        <taxon>Micromonosporales</taxon>
        <taxon>Micromonosporaceae</taxon>
        <taxon>Dactylosporangium</taxon>
    </lineage>
</organism>